<protein>
    <recommendedName>
        <fullName evidence="5">Tyr recombinase domain-containing protein</fullName>
    </recommendedName>
</protein>
<dbReference type="Proteomes" id="UP000028135">
    <property type="component" value="Unassembled WGS sequence"/>
</dbReference>
<dbReference type="GO" id="GO:0006310">
    <property type="term" value="P:DNA recombination"/>
    <property type="evidence" value="ECO:0007669"/>
    <property type="project" value="UniProtKB-KW"/>
</dbReference>
<dbReference type="Pfam" id="PF22022">
    <property type="entry name" value="Phage_int_M"/>
    <property type="match status" value="1"/>
</dbReference>
<dbReference type="EMBL" id="JANF02000073">
    <property type="protein sequence ID" value="KER35440.1"/>
    <property type="molecule type" value="Genomic_DNA"/>
</dbReference>
<dbReference type="SUPFAM" id="SSF56349">
    <property type="entry name" value="DNA breaking-rejoining enzymes"/>
    <property type="match status" value="1"/>
</dbReference>
<dbReference type="InterPro" id="IPR025166">
    <property type="entry name" value="Integrase_DNA_bind_dom"/>
</dbReference>
<evidence type="ECO:0000256" key="1">
    <source>
        <dbReference type="ARBA" id="ARBA00008857"/>
    </source>
</evidence>
<dbReference type="InterPro" id="IPR002104">
    <property type="entry name" value="Integrase_catalytic"/>
</dbReference>
<name>A0A8E0WQA9_9SPHN</name>
<dbReference type="Pfam" id="PF13356">
    <property type="entry name" value="Arm-DNA-bind_3"/>
    <property type="match status" value="1"/>
</dbReference>
<dbReference type="InterPro" id="IPR010998">
    <property type="entry name" value="Integrase_recombinase_N"/>
</dbReference>
<sequence length="430" mass="49231">MLTDAQCRAAKGKDKAYKLADTGGLYLHVSPTGHRSWRLKYRYGGKERLRTLGTYPELGLRDAREQRDADKRLLREGKDPNTEAKRVVLANRLAATDTFELLAREWYAKQTPRWKPVHAKDVIESLERDVFGDLGALPATSIDTAHIQATLKKVEDRGAIETAHRLRQRISAIFVYGIGEKRVTADPAAPLAKILKAKPPTRRWPAETQIRKVREVLKIVEEAEVTPIVKLASRFLALTAQRPGMIRWLRWEEIHDCNLEADQNRDAIWIVPAEKMKQEITQRQDDSFDHPVPLSPAAVDVLREAWKFSADSKYVFPGQHSIQKPLSENALSYLYLREGLRRRHVPHGWRSAFSTIMNEWVIENGGPRDPMIVDLMLAHIPTGISASELRYNRAGYIERRRKLATIWSEMLLEGAKPAQDIVQGRRRRKI</sequence>
<comment type="caution">
    <text evidence="6">The sequence shown here is derived from an EMBL/GenBank/DDBJ whole genome shotgun (WGS) entry which is preliminary data.</text>
</comment>
<evidence type="ECO:0000313" key="7">
    <source>
        <dbReference type="Proteomes" id="UP000028135"/>
    </source>
</evidence>
<dbReference type="PROSITE" id="PS51898">
    <property type="entry name" value="TYR_RECOMBINASE"/>
    <property type="match status" value="1"/>
</dbReference>
<proteinExistence type="inferred from homology"/>
<dbReference type="GO" id="GO:0015074">
    <property type="term" value="P:DNA integration"/>
    <property type="evidence" value="ECO:0007669"/>
    <property type="project" value="UniProtKB-KW"/>
</dbReference>
<evidence type="ECO:0000259" key="5">
    <source>
        <dbReference type="PROSITE" id="PS51898"/>
    </source>
</evidence>
<dbReference type="AlphaFoldDB" id="A0A8E0WQA9"/>
<comment type="similarity">
    <text evidence="1">Belongs to the 'phage' integrase family.</text>
</comment>
<dbReference type="GO" id="GO:0003677">
    <property type="term" value="F:DNA binding"/>
    <property type="evidence" value="ECO:0007669"/>
    <property type="project" value="UniProtKB-KW"/>
</dbReference>
<dbReference type="Gene3D" id="3.30.160.390">
    <property type="entry name" value="Integrase, DNA-binding domain"/>
    <property type="match status" value="1"/>
</dbReference>
<dbReference type="Gene3D" id="1.10.443.10">
    <property type="entry name" value="Intergrase catalytic core"/>
    <property type="match status" value="1"/>
</dbReference>
<dbReference type="InterPro" id="IPR013762">
    <property type="entry name" value="Integrase-like_cat_sf"/>
</dbReference>
<organism evidence="6 7">
    <name type="scientific">Sphingobium indicum F2</name>
    <dbReference type="NCBI Taxonomy" id="1450518"/>
    <lineage>
        <taxon>Bacteria</taxon>
        <taxon>Pseudomonadati</taxon>
        <taxon>Pseudomonadota</taxon>
        <taxon>Alphaproteobacteria</taxon>
        <taxon>Sphingomonadales</taxon>
        <taxon>Sphingomonadaceae</taxon>
        <taxon>Sphingobium</taxon>
    </lineage>
</organism>
<evidence type="ECO:0000256" key="2">
    <source>
        <dbReference type="ARBA" id="ARBA00022908"/>
    </source>
</evidence>
<dbReference type="InterPro" id="IPR038488">
    <property type="entry name" value="Integrase_DNA-bd_sf"/>
</dbReference>
<evidence type="ECO:0000256" key="4">
    <source>
        <dbReference type="ARBA" id="ARBA00023172"/>
    </source>
</evidence>
<dbReference type="InterPro" id="IPR053876">
    <property type="entry name" value="Phage_int_M"/>
</dbReference>
<reference evidence="6 7" key="1">
    <citation type="submission" date="2014-05" db="EMBL/GenBank/DDBJ databases">
        <title>Genome Announcement of Sphingobium lucknowense F2.</title>
        <authorList>
            <person name="Lal R."/>
            <person name="Negi V."/>
            <person name="Lata P."/>
            <person name="Sangwan N."/>
            <person name="Gupta S.K."/>
            <person name="Rao D.L.N."/>
            <person name="Das S."/>
        </authorList>
    </citation>
    <scope>NUCLEOTIDE SEQUENCE [LARGE SCALE GENOMIC DNA]</scope>
    <source>
        <strain evidence="6 7">F2</strain>
    </source>
</reference>
<dbReference type="RefSeq" id="WP_031286278.1">
    <property type="nucleotide sequence ID" value="NZ_JANF02000073.1"/>
</dbReference>
<dbReference type="CDD" id="cd00801">
    <property type="entry name" value="INT_P4_C"/>
    <property type="match status" value="1"/>
</dbReference>
<keyword evidence="4" id="KW-0233">DNA recombination</keyword>
<accession>A0A8E0WQA9</accession>
<dbReference type="InterPro" id="IPR011010">
    <property type="entry name" value="DNA_brk_join_enz"/>
</dbReference>
<keyword evidence="3" id="KW-0238">DNA-binding</keyword>
<evidence type="ECO:0000313" key="6">
    <source>
        <dbReference type="EMBL" id="KER35440.1"/>
    </source>
</evidence>
<keyword evidence="2" id="KW-0229">DNA integration</keyword>
<dbReference type="PANTHER" id="PTHR30629">
    <property type="entry name" value="PROPHAGE INTEGRASE"/>
    <property type="match status" value="1"/>
</dbReference>
<dbReference type="Gene3D" id="1.10.150.130">
    <property type="match status" value="1"/>
</dbReference>
<evidence type="ECO:0000256" key="3">
    <source>
        <dbReference type="ARBA" id="ARBA00023125"/>
    </source>
</evidence>
<feature type="domain" description="Tyr recombinase" evidence="5">
    <location>
        <begin position="206"/>
        <end position="405"/>
    </location>
</feature>
<dbReference type="PANTHER" id="PTHR30629:SF2">
    <property type="entry name" value="PROPHAGE INTEGRASE INTS-RELATED"/>
    <property type="match status" value="1"/>
</dbReference>
<gene>
    <name evidence="6" type="ORF">AL00_15855</name>
</gene>
<dbReference type="InterPro" id="IPR050808">
    <property type="entry name" value="Phage_Integrase"/>
</dbReference>